<evidence type="ECO:0000256" key="1">
    <source>
        <dbReference type="SAM" id="Phobius"/>
    </source>
</evidence>
<sequence>MFRKSIRFSLVYFVTAVVYQLIFHQEVRWIDNIGIFILLVLFIQFYEWAKKPYEWKKKRGK</sequence>
<reference evidence="2" key="2">
    <citation type="submission" date="2020-09" db="EMBL/GenBank/DDBJ databases">
        <authorList>
            <person name="Sun Q."/>
            <person name="Zhou Y."/>
        </authorList>
    </citation>
    <scope>NUCLEOTIDE SEQUENCE</scope>
    <source>
        <strain evidence="2">CGMCC 1.12360</strain>
    </source>
</reference>
<gene>
    <name evidence="2" type="ORF">GCM10010978_22640</name>
</gene>
<keyword evidence="1" id="KW-1133">Transmembrane helix</keyword>
<dbReference type="AlphaFoldDB" id="A0A8J2TQF0"/>
<comment type="caution">
    <text evidence="2">The sequence shown here is derived from an EMBL/GenBank/DDBJ whole genome shotgun (WGS) entry which is preliminary data.</text>
</comment>
<keyword evidence="1" id="KW-0812">Transmembrane</keyword>
<evidence type="ECO:0000313" key="2">
    <source>
        <dbReference type="EMBL" id="GFZ81050.1"/>
    </source>
</evidence>
<feature type="transmembrane region" description="Helical" evidence="1">
    <location>
        <begin position="29"/>
        <end position="49"/>
    </location>
</feature>
<dbReference type="EMBL" id="BMEV01000043">
    <property type="protein sequence ID" value="GFZ81050.1"/>
    <property type="molecule type" value="Genomic_DNA"/>
</dbReference>
<name>A0A8J2TQF0_9BACI</name>
<dbReference type="Proteomes" id="UP000602050">
    <property type="component" value="Unassembled WGS sequence"/>
</dbReference>
<keyword evidence="3" id="KW-1185">Reference proteome</keyword>
<organism evidence="2 3">
    <name type="scientific">Compostibacillus humi</name>
    <dbReference type="NCBI Taxonomy" id="1245525"/>
    <lineage>
        <taxon>Bacteria</taxon>
        <taxon>Bacillati</taxon>
        <taxon>Bacillota</taxon>
        <taxon>Bacilli</taxon>
        <taxon>Bacillales</taxon>
        <taxon>Bacillaceae</taxon>
        <taxon>Compostibacillus</taxon>
    </lineage>
</organism>
<protein>
    <submittedName>
        <fullName evidence="2">Uncharacterized protein</fullName>
    </submittedName>
</protein>
<accession>A0A8J2TQF0</accession>
<feature type="transmembrane region" description="Helical" evidence="1">
    <location>
        <begin position="7"/>
        <end position="23"/>
    </location>
</feature>
<evidence type="ECO:0000313" key="3">
    <source>
        <dbReference type="Proteomes" id="UP000602050"/>
    </source>
</evidence>
<proteinExistence type="predicted"/>
<keyword evidence="1" id="KW-0472">Membrane</keyword>
<reference evidence="2" key="1">
    <citation type="journal article" date="2014" name="Int. J. Syst. Evol. Microbiol.">
        <title>Complete genome sequence of Corynebacterium casei LMG S-19264T (=DSM 44701T), isolated from a smear-ripened cheese.</title>
        <authorList>
            <consortium name="US DOE Joint Genome Institute (JGI-PGF)"/>
            <person name="Walter F."/>
            <person name="Albersmeier A."/>
            <person name="Kalinowski J."/>
            <person name="Ruckert C."/>
        </authorList>
    </citation>
    <scope>NUCLEOTIDE SEQUENCE</scope>
    <source>
        <strain evidence="2">CGMCC 1.12360</strain>
    </source>
</reference>